<accession>A0AAV4JS28</accession>
<comment type="caution">
    <text evidence="1">The sequence shown here is derived from an EMBL/GenBank/DDBJ whole genome shotgun (WGS) entry which is preliminary data.</text>
</comment>
<keyword evidence="2" id="KW-1185">Reference proteome</keyword>
<sequence>MTYVLLKDTGRDDYGISWKTNNHTTVPVIINKELSQAYPHMTLKTSNDLQTMRLLADDRNEQRTFTRRITEFAEATDSDEPETNNA</sequence>
<dbReference type="Proteomes" id="UP000762676">
    <property type="component" value="Unassembled WGS sequence"/>
</dbReference>
<dbReference type="EMBL" id="BMAT01014020">
    <property type="protein sequence ID" value="GFS25111.1"/>
    <property type="molecule type" value="Genomic_DNA"/>
</dbReference>
<reference evidence="1 2" key="1">
    <citation type="journal article" date="2021" name="Elife">
        <title>Chloroplast acquisition without the gene transfer in kleptoplastic sea slugs, Plakobranchus ocellatus.</title>
        <authorList>
            <person name="Maeda T."/>
            <person name="Takahashi S."/>
            <person name="Yoshida T."/>
            <person name="Shimamura S."/>
            <person name="Takaki Y."/>
            <person name="Nagai Y."/>
            <person name="Toyoda A."/>
            <person name="Suzuki Y."/>
            <person name="Arimoto A."/>
            <person name="Ishii H."/>
            <person name="Satoh N."/>
            <person name="Nishiyama T."/>
            <person name="Hasebe M."/>
            <person name="Maruyama T."/>
            <person name="Minagawa J."/>
            <person name="Obokata J."/>
            <person name="Shigenobu S."/>
        </authorList>
    </citation>
    <scope>NUCLEOTIDE SEQUENCE [LARGE SCALE GENOMIC DNA]</scope>
</reference>
<proteinExistence type="predicted"/>
<gene>
    <name evidence="1" type="ORF">ElyMa_007019200</name>
</gene>
<evidence type="ECO:0000313" key="1">
    <source>
        <dbReference type="EMBL" id="GFS25111.1"/>
    </source>
</evidence>
<dbReference type="AlphaFoldDB" id="A0AAV4JS28"/>
<name>A0AAV4JS28_9GAST</name>
<evidence type="ECO:0000313" key="2">
    <source>
        <dbReference type="Proteomes" id="UP000762676"/>
    </source>
</evidence>
<organism evidence="1 2">
    <name type="scientific">Elysia marginata</name>
    <dbReference type="NCBI Taxonomy" id="1093978"/>
    <lineage>
        <taxon>Eukaryota</taxon>
        <taxon>Metazoa</taxon>
        <taxon>Spiralia</taxon>
        <taxon>Lophotrochozoa</taxon>
        <taxon>Mollusca</taxon>
        <taxon>Gastropoda</taxon>
        <taxon>Heterobranchia</taxon>
        <taxon>Euthyneura</taxon>
        <taxon>Panpulmonata</taxon>
        <taxon>Sacoglossa</taxon>
        <taxon>Placobranchoidea</taxon>
        <taxon>Plakobranchidae</taxon>
        <taxon>Elysia</taxon>
    </lineage>
</organism>
<protein>
    <submittedName>
        <fullName evidence="1">Uncharacterized protein</fullName>
    </submittedName>
</protein>